<dbReference type="SUPFAM" id="SSF55729">
    <property type="entry name" value="Acyl-CoA N-acyltransferases (Nat)"/>
    <property type="match status" value="1"/>
</dbReference>
<evidence type="ECO:0000259" key="1">
    <source>
        <dbReference type="PROSITE" id="PS51729"/>
    </source>
</evidence>
<accession>A0AA97FFI5</accession>
<dbReference type="Pfam" id="PF14542">
    <property type="entry name" value="Acetyltransf_CG"/>
    <property type="match status" value="1"/>
</dbReference>
<dbReference type="KEGG" id="mbet:N8K70_14960"/>
<sequence length="112" mass="12202">MSNLTVTRNDELSRYELHDAEADALAGFAEFEQGEGRVRFTHTVVDPAFRDRGYGDVLTSEALSDVARRGDVIVPLCPFVASYLKQNEVAGAIVQWPHGTPHDAATPGEQSS</sequence>
<dbReference type="AlphaFoldDB" id="A0AA97FFI5"/>
<protein>
    <submittedName>
        <fullName evidence="2">GNAT family N-acetyltransferase</fullName>
    </submittedName>
</protein>
<feature type="domain" description="N-acetyltransferase" evidence="1">
    <location>
        <begin position="7"/>
        <end position="95"/>
    </location>
</feature>
<dbReference type="RefSeq" id="WP_317139147.1">
    <property type="nucleotide sequence ID" value="NZ_CP118157.1"/>
</dbReference>
<name>A0AA97FFI5_9MICO</name>
<gene>
    <name evidence="2" type="ORF">N8K70_14960</name>
</gene>
<dbReference type="Gene3D" id="3.40.630.30">
    <property type="match status" value="1"/>
</dbReference>
<dbReference type="Proteomes" id="UP001305498">
    <property type="component" value="Chromosome"/>
</dbReference>
<dbReference type="EMBL" id="CP118157">
    <property type="protein sequence ID" value="WOF22676.1"/>
    <property type="molecule type" value="Genomic_DNA"/>
</dbReference>
<keyword evidence="3" id="KW-1185">Reference proteome</keyword>
<evidence type="ECO:0000313" key="3">
    <source>
        <dbReference type="Proteomes" id="UP001305498"/>
    </source>
</evidence>
<evidence type="ECO:0000313" key="2">
    <source>
        <dbReference type="EMBL" id="WOF22676.1"/>
    </source>
</evidence>
<dbReference type="PROSITE" id="PS51729">
    <property type="entry name" value="GNAT_YJDJ"/>
    <property type="match status" value="1"/>
</dbReference>
<organism evidence="2 3">
    <name type="scientific">Microbacterium betulae</name>
    <dbReference type="NCBI Taxonomy" id="2981139"/>
    <lineage>
        <taxon>Bacteria</taxon>
        <taxon>Bacillati</taxon>
        <taxon>Actinomycetota</taxon>
        <taxon>Actinomycetes</taxon>
        <taxon>Micrococcales</taxon>
        <taxon>Microbacteriaceae</taxon>
        <taxon>Microbacterium</taxon>
    </lineage>
</organism>
<proteinExistence type="predicted"/>
<reference evidence="2 3" key="1">
    <citation type="submission" date="2023-02" db="EMBL/GenBank/DDBJ databases">
        <title>Microbacterium betulae sp. nov., isolated from birch wood.</title>
        <authorList>
            <person name="Pasciak M."/>
            <person name="Pawlik K.J."/>
            <person name="Martynowski D."/>
            <person name="Laczmanski L."/>
            <person name="Ciekot J."/>
            <person name="Szponar B."/>
            <person name="Wojcik-Fatla A."/>
            <person name="Mackiewicz B."/>
            <person name="Farian E."/>
            <person name="Cholewa G."/>
            <person name="Cholewa A."/>
            <person name="Dutkiewicz J."/>
        </authorList>
    </citation>
    <scope>NUCLEOTIDE SEQUENCE [LARGE SCALE GENOMIC DNA]</scope>
    <source>
        <strain evidence="2 3">AB</strain>
    </source>
</reference>
<dbReference type="InterPro" id="IPR031165">
    <property type="entry name" value="GNAT_YJDJ"/>
</dbReference>
<dbReference type="InterPro" id="IPR016181">
    <property type="entry name" value="Acyl_CoA_acyltransferase"/>
</dbReference>